<evidence type="ECO:0000256" key="3">
    <source>
        <dbReference type="ARBA" id="ARBA00022650"/>
    </source>
</evidence>
<dbReference type="EC" id="2.7.2.11" evidence="8"/>
<feature type="binding site" evidence="8">
    <location>
        <begin position="177"/>
        <end position="178"/>
    </location>
    <ligand>
        <name>ATP</name>
        <dbReference type="ChEBI" id="CHEBI:30616"/>
    </ligand>
</feature>
<dbReference type="InterPro" id="IPR001057">
    <property type="entry name" value="Glu/AcGlu_kinase"/>
</dbReference>
<comment type="subcellular location">
    <subcellularLocation>
        <location evidence="8">Cytoplasm</location>
    </subcellularLocation>
</comment>
<dbReference type="AlphaFoldDB" id="A0A5A7MYL7"/>
<feature type="binding site" evidence="8">
    <location>
        <position position="145"/>
    </location>
    <ligand>
        <name>substrate</name>
    </ligand>
</feature>
<dbReference type="SUPFAM" id="SSF88697">
    <property type="entry name" value="PUA domain-like"/>
    <property type="match status" value="1"/>
</dbReference>
<keyword evidence="11" id="KW-1185">Reference proteome</keyword>
<reference evidence="10 11" key="1">
    <citation type="submission" date="2019-09" db="EMBL/GenBank/DDBJ databases">
        <title>NBRP : Genome information of microbial organism related human and environment.</title>
        <authorList>
            <person name="Hattori M."/>
            <person name="Oshima K."/>
            <person name="Inaba H."/>
            <person name="Suda W."/>
            <person name="Sakamoto M."/>
            <person name="Iino T."/>
            <person name="Kitahara M."/>
            <person name="Oshida Y."/>
            <person name="Iida T."/>
            <person name="Kudo T."/>
            <person name="Itoh T."/>
            <person name="Ohkuma M."/>
        </authorList>
    </citation>
    <scope>NUCLEOTIDE SEQUENCE [LARGE SCALE GENOMIC DNA]</scope>
    <source>
        <strain evidence="10 11">Mie-1</strain>
    </source>
</reference>
<dbReference type="GO" id="GO:0005524">
    <property type="term" value="F:ATP binding"/>
    <property type="evidence" value="ECO:0007669"/>
    <property type="project" value="UniProtKB-KW"/>
</dbReference>
<dbReference type="InterPro" id="IPR015947">
    <property type="entry name" value="PUA-like_sf"/>
</dbReference>
<evidence type="ECO:0000256" key="4">
    <source>
        <dbReference type="ARBA" id="ARBA00022679"/>
    </source>
</evidence>
<dbReference type="GO" id="GO:0004349">
    <property type="term" value="F:glutamate 5-kinase activity"/>
    <property type="evidence" value="ECO:0007669"/>
    <property type="project" value="UniProtKB-UniRule"/>
</dbReference>
<dbReference type="SMART" id="SM00359">
    <property type="entry name" value="PUA"/>
    <property type="match status" value="1"/>
</dbReference>
<comment type="pathway">
    <text evidence="8">Amino-acid biosynthesis; L-proline biosynthesis; L-glutamate 5-semialdehyde from L-glutamate: step 1/2.</text>
</comment>
<dbReference type="PANTHER" id="PTHR43654">
    <property type="entry name" value="GLUTAMATE 5-KINASE"/>
    <property type="match status" value="1"/>
</dbReference>
<accession>A0A5A7MYL7</accession>
<dbReference type="EMBL" id="BKCM01000003">
    <property type="protein sequence ID" value="GER00140.1"/>
    <property type="molecule type" value="Genomic_DNA"/>
</dbReference>
<dbReference type="GO" id="GO:0005829">
    <property type="term" value="C:cytosol"/>
    <property type="evidence" value="ECO:0007669"/>
    <property type="project" value="TreeGrafter"/>
</dbReference>
<dbReference type="Pfam" id="PF01472">
    <property type="entry name" value="PUA"/>
    <property type="match status" value="1"/>
</dbReference>
<dbReference type="PROSITE" id="PS50890">
    <property type="entry name" value="PUA"/>
    <property type="match status" value="1"/>
</dbReference>
<evidence type="ECO:0000256" key="7">
    <source>
        <dbReference type="ARBA" id="ARBA00022840"/>
    </source>
</evidence>
<dbReference type="GO" id="GO:0003723">
    <property type="term" value="F:RNA binding"/>
    <property type="evidence" value="ECO:0007669"/>
    <property type="project" value="InterPro"/>
</dbReference>
<dbReference type="InterPro" id="IPR002478">
    <property type="entry name" value="PUA"/>
</dbReference>
<keyword evidence="1 8" id="KW-0963">Cytoplasm</keyword>
<protein>
    <recommendedName>
        <fullName evidence="8">Glutamate 5-kinase</fullName>
        <ecNumber evidence="8">2.7.2.11</ecNumber>
    </recommendedName>
    <alternativeName>
        <fullName evidence="8">Gamma-glutamyl kinase</fullName>
        <shortName evidence="8">GK</shortName>
    </alternativeName>
</protein>
<dbReference type="Gene3D" id="3.40.1160.10">
    <property type="entry name" value="Acetylglutamate kinase-like"/>
    <property type="match status" value="1"/>
</dbReference>
<feature type="binding site" evidence="8">
    <location>
        <position position="60"/>
    </location>
    <ligand>
        <name>substrate</name>
    </ligand>
</feature>
<dbReference type="PANTHER" id="PTHR43654:SF1">
    <property type="entry name" value="ISOPENTENYL PHOSPHATE KINASE"/>
    <property type="match status" value="1"/>
</dbReference>
<dbReference type="PIRSF" id="PIRSF000729">
    <property type="entry name" value="GK"/>
    <property type="match status" value="1"/>
</dbReference>
<dbReference type="InterPro" id="IPR036393">
    <property type="entry name" value="AceGlu_kinase-like_sf"/>
</dbReference>
<dbReference type="NCBIfam" id="TIGR01027">
    <property type="entry name" value="proB"/>
    <property type="match status" value="1"/>
</dbReference>
<dbReference type="GO" id="GO:0055129">
    <property type="term" value="P:L-proline biosynthetic process"/>
    <property type="evidence" value="ECO:0007669"/>
    <property type="project" value="UniProtKB-UniRule"/>
</dbReference>
<dbReference type="CDD" id="cd21157">
    <property type="entry name" value="PUA_G5K"/>
    <property type="match status" value="1"/>
</dbReference>
<keyword evidence="4 8" id="KW-0808">Transferase</keyword>
<dbReference type="CDD" id="cd04242">
    <property type="entry name" value="AAK_G5K_ProB"/>
    <property type="match status" value="1"/>
</dbReference>
<comment type="similarity">
    <text evidence="8">Belongs to the glutamate 5-kinase family.</text>
</comment>
<dbReference type="SUPFAM" id="SSF53633">
    <property type="entry name" value="Carbamate kinase-like"/>
    <property type="match status" value="1"/>
</dbReference>
<evidence type="ECO:0000313" key="10">
    <source>
        <dbReference type="EMBL" id="GER00140.1"/>
    </source>
</evidence>
<dbReference type="UniPathway" id="UPA00098">
    <property type="reaction ID" value="UER00359"/>
</dbReference>
<feature type="binding site" evidence="8">
    <location>
        <position position="157"/>
    </location>
    <ligand>
        <name>substrate</name>
    </ligand>
</feature>
<dbReference type="FunFam" id="3.40.1160.10:FF:000018">
    <property type="entry name" value="Glutamate 5-kinase"/>
    <property type="match status" value="1"/>
</dbReference>
<comment type="caution">
    <text evidence="10">The sequence shown here is derived from an EMBL/GenBank/DDBJ whole genome shotgun (WGS) entry which is preliminary data.</text>
</comment>
<evidence type="ECO:0000259" key="9">
    <source>
        <dbReference type="SMART" id="SM00359"/>
    </source>
</evidence>
<sequence length="385" mass="40746">MQHEQEIPTDRLLKAKRVVIKVGSALLVERGRLRRRWLDALAADIVAMRARGQQVALVTSGAVGIGRAALGGVIRDLSDRQAAAAVGQIRLFDAYRRALARYGAVGAQMLLTPGDTEDRLRHLNARATMEALLTRSIIPIVNENDTVAFDKHKFGDNDRLAARVGQLISADLVVLLSDVDGLYEADPRSVPDAAHIPVVTAITPEIKAKAGRAGSSLGTGGMAAKIAAASLALGAGSYMAIANGQKNGALGALARGEARATWFVPSSEPLTVRKQWIAATVEPSGTIIVDAGAVKALYAGNSLLSVGVTAVEGEFSLGDPVRVRSAMGQDIGIGLISYDSDDARIIARKRSEHFEALLGYQGPDALIHRDNLAMTIHQDAMEEAQ</sequence>
<dbReference type="Proteomes" id="UP000325187">
    <property type="component" value="Unassembled WGS sequence"/>
</dbReference>
<feature type="binding site" evidence="8">
    <location>
        <position position="21"/>
    </location>
    <ligand>
        <name>ATP</name>
        <dbReference type="ChEBI" id="CHEBI:30616"/>
    </ligand>
</feature>
<evidence type="ECO:0000256" key="2">
    <source>
        <dbReference type="ARBA" id="ARBA00022605"/>
    </source>
</evidence>
<dbReference type="PROSITE" id="PS00902">
    <property type="entry name" value="GLUTAMATE_5_KINASE"/>
    <property type="match status" value="1"/>
</dbReference>
<comment type="catalytic activity">
    <reaction evidence="8">
        <text>L-glutamate + ATP = L-glutamyl 5-phosphate + ADP</text>
        <dbReference type="Rhea" id="RHEA:14877"/>
        <dbReference type="ChEBI" id="CHEBI:29985"/>
        <dbReference type="ChEBI" id="CHEBI:30616"/>
        <dbReference type="ChEBI" id="CHEBI:58274"/>
        <dbReference type="ChEBI" id="CHEBI:456216"/>
        <dbReference type="EC" id="2.7.2.11"/>
    </reaction>
</comment>
<evidence type="ECO:0000313" key="11">
    <source>
        <dbReference type="Proteomes" id="UP000325187"/>
    </source>
</evidence>
<dbReference type="Gene3D" id="2.30.130.10">
    <property type="entry name" value="PUA domain"/>
    <property type="match status" value="1"/>
</dbReference>
<dbReference type="InterPro" id="IPR041739">
    <property type="entry name" value="G5K_ProB"/>
</dbReference>
<comment type="function">
    <text evidence="8">Catalyzes the transfer of a phosphate group to glutamate to form L-glutamate 5-phosphate.</text>
</comment>
<dbReference type="InterPro" id="IPR036974">
    <property type="entry name" value="PUA_sf"/>
</dbReference>
<feature type="domain" description="PUA" evidence="9">
    <location>
        <begin position="285"/>
        <end position="367"/>
    </location>
</feature>
<keyword evidence="6 8" id="KW-0418">Kinase</keyword>
<keyword evidence="5 8" id="KW-0547">Nucleotide-binding</keyword>
<dbReference type="InterPro" id="IPR019797">
    <property type="entry name" value="Glutamate_5-kinase_CS"/>
</dbReference>
<dbReference type="InterPro" id="IPR011529">
    <property type="entry name" value="Glu_5kinase"/>
</dbReference>
<proteinExistence type="inferred from homology"/>
<name>A0A5A7MYL7_9PROT</name>
<gene>
    <name evidence="10" type="primary">proB1</name>
    <name evidence="8" type="synonym">proB</name>
    <name evidence="10" type="ORF">JCM17845_07630</name>
</gene>
<dbReference type="RefSeq" id="WP_150001879.1">
    <property type="nucleotide sequence ID" value="NZ_BKCM01000003.1"/>
</dbReference>
<dbReference type="PRINTS" id="PR00474">
    <property type="entry name" value="GLU5KINASE"/>
</dbReference>
<organism evidence="10 11">
    <name type="scientific">Iodidimonas gelatinilytica</name>
    <dbReference type="NCBI Taxonomy" id="1236966"/>
    <lineage>
        <taxon>Bacteria</taxon>
        <taxon>Pseudomonadati</taxon>
        <taxon>Pseudomonadota</taxon>
        <taxon>Alphaproteobacteria</taxon>
        <taxon>Iodidimonadales</taxon>
        <taxon>Iodidimonadaceae</taxon>
        <taxon>Iodidimonas</taxon>
    </lineage>
</organism>
<evidence type="ECO:0000256" key="8">
    <source>
        <dbReference type="HAMAP-Rule" id="MF_00456"/>
    </source>
</evidence>
<keyword evidence="2 8" id="KW-0028">Amino-acid biosynthesis</keyword>
<evidence type="ECO:0000256" key="6">
    <source>
        <dbReference type="ARBA" id="ARBA00022777"/>
    </source>
</evidence>
<evidence type="ECO:0000256" key="5">
    <source>
        <dbReference type="ARBA" id="ARBA00022741"/>
    </source>
</evidence>
<keyword evidence="7 8" id="KW-0067">ATP-binding</keyword>
<comment type="caution">
    <text evidence="8">Lacks conserved residue(s) required for the propagation of feature annotation.</text>
</comment>
<dbReference type="InterPro" id="IPR005715">
    <property type="entry name" value="Glu_5kinase/COase_Synthase"/>
</dbReference>
<keyword evidence="3 8" id="KW-0641">Proline biosynthesis</keyword>
<dbReference type="Pfam" id="PF00696">
    <property type="entry name" value="AA_kinase"/>
    <property type="match status" value="1"/>
</dbReference>
<evidence type="ECO:0000256" key="1">
    <source>
        <dbReference type="ARBA" id="ARBA00022490"/>
    </source>
</evidence>
<dbReference type="HAMAP" id="MF_00456">
    <property type="entry name" value="ProB"/>
    <property type="match status" value="1"/>
</dbReference>
<dbReference type="InterPro" id="IPR001048">
    <property type="entry name" value="Asp/Glu/Uridylate_kinase"/>
</dbReference>